<dbReference type="AlphaFoldDB" id="A0A6M3J5V3"/>
<dbReference type="Gene3D" id="3.40.50.300">
    <property type="entry name" value="P-loop containing nucleotide triphosphate hydrolases"/>
    <property type="match status" value="1"/>
</dbReference>
<dbReference type="SUPFAM" id="SSF52540">
    <property type="entry name" value="P-loop containing nucleoside triphosphate hydrolases"/>
    <property type="match status" value="1"/>
</dbReference>
<dbReference type="EMBL" id="MT144772">
    <property type="protein sequence ID" value="QJH99163.1"/>
    <property type="molecule type" value="Genomic_DNA"/>
</dbReference>
<dbReference type="EMBL" id="MT141534">
    <property type="protein sequence ID" value="QJA65213.1"/>
    <property type="molecule type" value="Genomic_DNA"/>
</dbReference>
<name>A0A6M3J5V3_9ZZZZ</name>
<accession>A0A6M3J5V3</accession>
<keyword evidence="1" id="KW-0808">Transferase</keyword>
<gene>
    <name evidence="1" type="ORF">MM415B00426_0019</name>
    <name evidence="2" type="ORF">TM448B01500_0016</name>
</gene>
<evidence type="ECO:0000313" key="1">
    <source>
        <dbReference type="EMBL" id="QJA65213.1"/>
    </source>
</evidence>
<sequence length="220" mass="26105">MKVVVFSAGRSGTNIALEVLRGNPYFLASDPPEDKAVFLRDMAYPDRYLTKSDATYCRSYSFLKNVMEQNRDMFIVWTVRDPRDMCLSKIRRGFKRGSDDATFDGCIADLFHMVDLHKRAMNDFKDRIYTIKMENILLDTEPEIKNLCRWLNIEYLEEMKFFYKRMRNENKKKRYSDIDLSQIKMYRNQIYTSEVADYGINLVLLFLTIKPIINYFGYGV</sequence>
<protein>
    <submittedName>
        <fullName evidence="1">Putative sulfotransferase domain contining protein</fullName>
    </submittedName>
</protein>
<dbReference type="Pfam" id="PF13469">
    <property type="entry name" value="Sulfotransfer_3"/>
    <property type="match status" value="1"/>
</dbReference>
<reference evidence="1" key="1">
    <citation type="submission" date="2020-03" db="EMBL/GenBank/DDBJ databases">
        <title>The deep terrestrial virosphere.</title>
        <authorList>
            <person name="Holmfeldt K."/>
            <person name="Nilsson E."/>
            <person name="Simone D."/>
            <person name="Lopez-Fernandez M."/>
            <person name="Wu X."/>
            <person name="de Brujin I."/>
            <person name="Lundin D."/>
            <person name="Andersson A."/>
            <person name="Bertilsson S."/>
            <person name="Dopson M."/>
        </authorList>
    </citation>
    <scope>NUCLEOTIDE SEQUENCE</scope>
    <source>
        <strain evidence="1">MM415B00426</strain>
        <strain evidence="2">TM448B01500</strain>
    </source>
</reference>
<evidence type="ECO:0000313" key="2">
    <source>
        <dbReference type="EMBL" id="QJH99163.1"/>
    </source>
</evidence>
<dbReference type="InterPro" id="IPR027417">
    <property type="entry name" value="P-loop_NTPase"/>
</dbReference>
<organism evidence="1">
    <name type="scientific">viral metagenome</name>
    <dbReference type="NCBI Taxonomy" id="1070528"/>
    <lineage>
        <taxon>unclassified sequences</taxon>
        <taxon>metagenomes</taxon>
        <taxon>organismal metagenomes</taxon>
    </lineage>
</organism>
<proteinExistence type="predicted"/>
<dbReference type="GO" id="GO:0016740">
    <property type="term" value="F:transferase activity"/>
    <property type="evidence" value="ECO:0007669"/>
    <property type="project" value="UniProtKB-KW"/>
</dbReference>